<dbReference type="AlphaFoldDB" id="A0A379G2W1"/>
<evidence type="ECO:0000313" key="3">
    <source>
        <dbReference type="Proteomes" id="UP000255129"/>
    </source>
</evidence>
<dbReference type="RefSeq" id="WP_115164238.1">
    <property type="nucleotide sequence ID" value="NZ_UGUA01000002.1"/>
</dbReference>
<dbReference type="EMBL" id="UGUA01000002">
    <property type="protein sequence ID" value="SUC35277.1"/>
    <property type="molecule type" value="Genomic_DNA"/>
</dbReference>
<proteinExistence type="predicted"/>
<dbReference type="Proteomes" id="UP000255129">
    <property type="component" value="Unassembled WGS sequence"/>
</dbReference>
<reference evidence="2 3" key="1">
    <citation type="submission" date="2018-06" db="EMBL/GenBank/DDBJ databases">
        <authorList>
            <consortium name="Pathogen Informatics"/>
            <person name="Doyle S."/>
        </authorList>
    </citation>
    <scope>NUCLEOTIDE SEQUENCE [LARGE SCALE GENOMIC DNA]</scope>
    <source>
        <strain evidence="2 3">NCTC12026</strain>
    </source>
</reference>
<protein>
    <recommendedName>
        <fullName evidence="1">HNH nuclease domain-containing protein</fullName>
    </recommendedName>
</protein>
<dbReference type="SMART" id="SM00507">
    <property type="entry name" value="HNHc"/>
    <property type="match status" value="1"/>
</dbReference>
<dbReference type="InterPro" id="IPR003615">
    <property type="entry name" value="HNH_nuc"/>
</dbReference>
<accession>A0A379G2W1</accession>
<sequence>MCDNDETLALEQKIDIFCENRSSIPWGKDKYSDNDAKKFEEIYDSLKKIMKNKQKYKCCYCGASFIGSHEINIDVEHILPSSIFDLLTLYLNNISIACKRCNMGIKHDDLSFFKKDKDYYETINKSKIIGNSLDYEIIHPNHDVYSDYIKKININHNEDIISFFIKNFHKTKAAYHYNYFQLEKITRSYLDMIQGIEPRKTYLRASSVDMLKSGDGKISR</sequence>
<dbReference type="Gene3D" id="1.10.30.50">
    <property type="match status" value="1"/>
</dbReference>
<gene>
    <name evidence="2" type="ORF">NCTC12026_01663</name>
</gene>
<evidence type="ECO:0000259" key="1">
    <source>
        <dbReference type="SMART" id="SM00507"/>
    </source>
</evidence>
<feature type="domain" description="HNH nuclease" evidence="1">
    <location>
        <begin position="45"/>
        <end position="103"/>
    </location>
</feature>
<name>A0A379G2W1_9GAMM</name>
<evidence type="ECO:0000313" key="2">
    <source>
        <dbReference type="EMBL" id="SUC35277.1"/>
    </source>
</evidence>
<organism evidence="2 3">
    <name type="scientific">Providencia rustigianii</name>
    <dbReference type="NCBI Taxonomy" id="158850"/>
    <lineage>
        <taxon>Bacteria</taxon>
        <taxon>Pseudomonadati</taxon>
        <taxon>Pseudomonadota</taxon>
        <taxon>Gammaproteobacteria</taxon>
        <taxon>Enterobacterales</taxon>
        <taxon>Morganellaceae</taxon>
        <taxon>Providencia</taxon>
    </lineage>
</organism>
<dbReference type="OrthoDB" id="9816185at2"/>